<name>A0A6I9RVU3_ELAGV</name>
<evidence type="ECO:0000256" key="1">
    <source>
        <dbReference type="ARBA" id="ARBA00004496"/>
    </source>
</evidence>
<dbReference type="EC" id="1.13.99.1" evidence="4 11"/>
<feature type="binding site" evidence="10">
    <location>
        <position position="28"/>
    </location>
    <ligand>
        <name>Fe cation</name>
        <dbReference type="ChEBI" id="CHEBI:24875"/>
        <label>1</label>
    </ligand>
</feature>
<feature type="binding site" evidence="10">
    <location>
        <position position="54"/>
    </location>
    <ligand>
        <name>Fe cation</name>
        <dbReference type="ChEBI" id="CHEBI:24875"/>
        <label>1</label>
    </ligand>
</feature>
<evidence type="ECO:0000256" key="2">
    <source>
        <dbReference type="ARBA" id="ARBA00005167"/>
    </source>
</evidence>
<keyword evidence="9 10" id="KW-0408">Iron</keyword>
<organism evidence="13 14">
    <name type="scientific">Elaeis guineensis var. tenera</name>
    <name type="common">Oil palm</name>
    <dbReference type="NCBI Taxonomy" id="51953"/>
    <lineage>
        <taxon>Eukaryota</taxon>
        <taxon>Viridiplantae</taxon>
        <taxon>Streptophyta</taxon>
        <taxon>Embryophyta</taxon>
        <taxon>Tracheophyta</taxon>
        <taxon>Spermatophyta</taxon>
        <taxon>Magnoliopsida</taxon>
        <taxon>Liliopsida</taxon>
        <taxon>Arecaceae</taxon>
        <taxon>Arecoideae</taxon>
        <taxon>Cocoseae</taxon>
        <taxon>Elaeidinae</taxon>
        <taxon>Elaeis</taxon>
    </lineage>
</organism>
<evidence type="ECO:0000256" key="12">
    <source>
        <dbReference type="SAM" id="MobiDB-lite"/>
    </source>
</evidence>
<dbReference type="RefSeq" id="XP_010933243.1">
    <property type="nucleotide sequence ID" value="XM_010934941.1"/>
</dbReference>
<keyword evidence="5 11" id="KW-0963">Cytoplasm</keyword>
<evidence type="ECO:0000313" key="14">
    <source>
        <dbReference type="RefSeq" id="XP_010933243.1"/>
    </source>
</evidence>
<evidence type="ECO:0000256" key="3">
    <source>
        <dbReference type="ARBA" id="ARBA00005286"/>
    </source>
</evidence>
<keyword evidence="8 11" id="KW-0560">Oxidoreductase</keyword>
<evidence type="ECO:0000256" key="11">
    <source>
        <dbReference type="RuleBase" id="RU367039"/>
    </source>
</evidence>
<sequence>MSNWECIELLNEFIDEIDPDLDEPQIEHLLQTAEAIRKDYPDEDWLHLTGLIHDPEKVVMARGTERGRNRRPTRFADGSSAWEPAMQQENDPPSSDDDAPQQEHPTEPAEVTPGEETPGEPEI</sequence>
<keyword evidence="6" id="KW-0060">Ascorbate biosynthesis</keyword>
<evidence type="ECO:0000313" key="13">
    <source>
        <dbReference type="Proteomes" id="UP000504607"/>
    </source>
</evidence>
<evidence type="ECO:0000256" key="10">
    <source>
        <dbReference type="PIRSR" id="PIRSR607828-2"/>
    </source>
</evidence>
<comment type="cofactor">
    <cofactor evidence="10 11">
        <name>Fe cation</name>
        <dbReference type="ChEBI" id="CHEBI:24875"/>
    </cofactor>
    <text evidence="10 11">Binds 2 iron ions per subunit.</text>
</comment>
<dbReference type="SUPFAM" id="SSF109604">
    <property type="entry name" value="HD-domain/PDEase-like"/>
    <property type="match status" value="1"/>
</dbReference>
<dbReference type="GO" id="GO:0005506">
    <property type="term" value="F:iron ion binding"/>
    <property type="evidence" value="ECO:0007669"/>
    <property type="project" value="InterPro"/>
</dbReference>
<dbReference type="Proteomes" id="UP000504607">
    <property type="component" value="Chromosome 11"/>
</dbReference>
<feature type="region of interest" description="Disordered" evidence="12">
    <location>
        <begin position="59"/>
        <end position="123"/>
    </location>
</feature>
<comment type="pathway">
    <text evidence="2 11">Polyol metabolism; myo-inositol degradation into D-glucuronate; D-glucuronate from myo-inositol: step 1/1.</text>
</comment>
<dbReference type="PANTHER" id="PTHR12588">
    <property type="entry name" value="MYOINOSITOL OXYGENASE"/>
    <property type="match status" value="1"/>
</dbReference>
<evidence type="ECO:0000256" key="7">
    <source>
        <dbReference type="ARBA" id="ARBA00022723"/>
    </source>
</evidence>
<dbReference type="GO" id="GO:0019310">
    <property type="term" value="P:inositol catabolic process"/>
    <property type="evidence" value="ECO:0007669"/>
    <property type="project" value="UniProtKB-UniRule"/>
</dbReference>
<evidence type="ECO:0000256" key="5">
    <source>
        <dbReference type="ARBA" id="ARBA00022490"/>
    </source>
</evidence>
<dbReference type="GO" id="GO:0019853">
    <property type="term" value="P:L-ascorbic acid biosynthetic process"/>
    <property type="evidence" value="ECO:0007669"/>
    <property type="project" value="UniProtKB-KW"/>
</dbReference>
<evidence type="ECO:0000256" key="6">
    <source>
        <dbReference type="ARBA" id="ARBA00022644"/>
    </source>
</evidence>
<proteinExistence type="inferred from homology"/>
<evidence type="ECO:0000256" key="9">
    <source>
        <dbReference type="ARBA" id="ARBA00023004"/>
    </source>
</evidence>
<dbReference type="AlphaFoldDB" id="A0A6I9RVU3"/>
<dbReference type="PANTHER" id="PTHR12588:SF12">
    <property type="entry name" value="INOSITOL OXYGENASE 1"/>
    <property type="match status" value="1"/>
</dbReference>
<dbReference type="OrthoDB" id="5151075at2759"/>
<reference evidence="14" key="1">
    <citation type="submission" date="2025-08" db="UniProtKB">
        <authorList>
            <consortium name="RefSeq"/>
        </authorList>
    </citation>
    <scope>IDENTIFICATION</scope>
</reference>
<feature type="binding site" evidence="10">
    <location>
        <position position="53"/>
    </location>
    <ligand>
        <name>Fe cation</name>
        <dbReference type="ChEBI" id="CHEBI:24875"/>
        <label>1</label>
    </ligand>
</feature>
<dbReference type="InParanoid" id="A0A6I9RVU3"/>
<comment type="subcellular location">
    <subcellularLocation>
        <location evidence="1 11">Cytoplasm</location>
    </subcellularLocation>
</comment>
<dbReference type="InterPro" id="IPR007828">
    <property type="entry name" value="Inositol_oxygenase"/>
</dbReference>
<keyword evidence="7 10" id="KW-0479">Metal-binding</keyword>
<dbReference type="Pfam" id="PF05153">
    <property type="entry name" value="MIOX"/>
    <property type="match status" value="1"/>
</dbReference>
<dbReference type="GO" id="GO:0005737">
    <property type="term" value="C:cytoplasm"/>
    <property type="evidence" value="ECO:0007669"/>
    <property type="project" value="UniProtKB-SubCell"/>
</dbReference>
<keyword evidence="13" id="KW-1185">Reference proteome</keyword>
<accession>A0A6I9RVU3</accession>
<comment type="catalytic activity">
    <reaction evidence="11">
        <text>myo-inositol + O2 = D-glucuronate + H2O + H(+)</text>
        <dbReference type="Rhea" id="RHEA:23696"/>
        <dbReference type="ChEBI" id="CHEBI:15377"/>
        <dbReference type="ChEBI" id="CHEBI:15378"/>
        <dbReference type="ChEBI" id="CHEBI:15379"/>
        <dbReference type="ChEBI" id="CHEBI:17268"/>
        <dbReference type="ChEBI" id="CHEBI:58720"/>
        <dbReference type="EC" id="1.13.99.1"/>
    </reaction>
</comment>
<dbReference type="UniPathway" id="UPA00111">
    <property type="reaction ID" value="UER00527"/>
</dbReference>
<comment type="similarity">
    <text evidence="3 11">Belongs to the myo-inositol oxygenase family.</text>
</comment>
<gene>
    <name evidence="14" type="primary">LOC105053686</name>
</gene>
<evidence type="ECO:0000256" key="8">
    <source>
        <dbReference type="ARBA" id="ARBA00023002"/>
    </source>
</evidence>
<dbReference type="GO" id="GO:0050113">
    <property type="term" value="F:inositol oxygenase activity"/>
    <property type="evidence" value="ECO:0007669"/>
    <property type="project" value="UniProtKB-UniRule"/>
</dbReference>
<protein>
    <recommendedName>
        <fullName evidence="4 11">Inositol oxygenase</fullName>
        <ecNumber evidence="4 11">1.13.99.1</ecNumber>
    </recommendedName>
    <alternativeName>
        <fullName evidence="11">Myo-inositol oxygenase</fullName>
    </alternativeName>
</protein>
<evidence type="ECO:0000256" key="4">
    <source>
        <dbReference type="ARBA" id="ARBA00011919"/>
    </source>
</evidence>